<reference evidence="1" key="1">
    <citation type="submission" date="2018-05" db="EMBL/GenBank/DDBJ databases">
        <authorList>
            <person name="Lanie J.A."/>
            <person name="Ng W.-L."/>
            <person name="Kazmierczak K.M."/>
            <person name="Andrzejewski T.M."/>
            <person name="Davidsen T.M."/>
            <person name="Wayne K.J."/>
            <person name="Tettelin H."/>
            <person name="Glass J.I."/>
            <person name="Rusch D."/>
            <person name="Podicherti R."/>
            <person name="Tsui H.-C.T."/>
            <person name="Winkler M.E."/>
        </authorList>
    </citation>
    <scope>NUCLEOTIDE SEQUENCE</scope>
</reference>
<protein>
    <submittedName>
        <fullName evidence="1">Uncharacterized protein</fullName>
    </submittedName>
</protein>
<accession>A0A381WY58</accession>
<organism evidence="1">
    <name type="scientific">marine metagenome</name>
    <dbReference type="NCBI Taxonomy" id="408172"/>
    <lineage>
        <taxon>unclassified sequences</taxon>
        <taxon>metagenomes</taxon>
        <taxon>ecological metagenomes</taxon>
    </lineage>
</organism>
<proteinExistence type="predicted"/>
<evidence type="ECO:0000313" key="1">
    <source>
        <dbReference type="EMBL" id="SVA57469.1"/>
    </source>
</evidence>
<sequence length="121" mass="14850">MMTSEYYIINVEYIRMDIKRQFIMKFKIKEQADINIVINILELRINVNNCPKYSWRGYYTFGIDKKILYQTKVEYNALKVLSKYLKPRLIHHLYKWPNGLRFKTLKKIYNNYNILNTQLKN</sequence>
<dbReference type="AlphaFoldDB" id="A0A381WY58"/>
<gene>
    <name evidence="1" type="ORF">METZ01_LOCUS110323</name>
</gene>
<name>A0A381WY58_9ZZZZ</name>
<dbReference type="EMBL" id="UINC01013272">
    <property type="protein sequence ID" value="SVA57469.1"/>
    <property type="molecule type" value="Genomic_DNA"/>
</dbReference>